<gene>
    <name evidence="2" type="ORF">FB471_1059</name>
</gene>
<dbReference type="PRINTS" id="PR00038">
    <property type="entry name" value="HTHLUXR"/>
</dbReference>
<dbReference type="OrthoDB" id="9812579at2"/>
<evidence type="ECO:0000313" key="3">
    <source>
        <dbReference type="Proteomes" id="UP000320876"/>
    </source>
</evidence>
<dbReference type="Proteomes" id="UP000320876">
    <property type="component" value="Unassembled WGS sequence"/>
</dbReference>
<dbReference type="RefSeq" id="WP_141996196.1">
    <property type="nucleotide sequence ID" value="NZ_VFML01000001.1"/>
</dbReference>
<keyword evidence="2" id="KW-0808">Transferase</keyword>
<organism evidence="2 3">
    <name type="scientific">Amycolatopsis cihanbeyliensis</name>
    <dbReference type="NCBI Taxonomy" id="1128664"/>
    <lineage>
        <taxon>Bacteria</taxon>
        <taxon>Bacillati</taxon>
        <taxon>Actinomycetota</taxon>
        <taxon>Actinomycetes</taxon>
        <taxon>Pseudonocardiales</taxon>
        <taxon>Pseudonocardiaceae</taxon>
        <taxon>Amycolatopsis</taxon>
    </lineage>
</organism>
<dbReference type="Pfam" id="PF13401">
    <property type="entry name" value="AAA_22"/>
    <property type="match status" value="1"/>
</dbReference>
<dbReference type="GO" id="GO:0006355">
    <property type="term" value="P:regulation of DNA-templated transcription"/>
    <property type="evidence" value="ECO:0007669"/>
    <property type="project" value="InterPro"/>
</dbReference>
<dbReference type="Pfam" id="PF25872">
    <property type="entry name" value="HTH_77"/>
    <property type="match status" value="1"/>
</dbReference>
<proteinExistence type="predicted"/>
<dbReference type="SUPFAM" id="SSF48452">
    <property type="entry name" value="TPR-like"/>
    <property type="match status" value="1"/>
</dbReference>
<dbReference type="GO" id="GO:0016887">
    <property type="term" value="F:ATP hydrolysis activity"/>
    <property type="evidence" value="ECO:0007669"/>
    <property type="project" value="InterPro"/>
</dbReference>
<dbReference type="InterPro" id="IPR016032">
    <property type="entry name" value="Sig_transdc_resp-reg_C-effctor"/>
</dbReference>
<evidence type="ECO:0000259" key="1">
    <source>
        <dbReference type="PROSITE" id="PS50043"/>
    </source>
</evidence>
<sequence length="771" mass="84551">MSGDAARRSLGPLPAERTTYVGRRTELIETRRLLGAASLVTLTGPGGVGKTRLALQAAAAARASFADDVVFVGLAELREPELLVNTVADHLGSGDRSARPPIDLLVEQLRARRLLLVLDNCEHLVEACARLVGTLLAGCPDLVVLATSRQSLGVAGERILPVSPLAVPEPGESTAGLEQYEGVQLFVDRATAVVPSFAITEENAADVTRLCQALDGLPLAIELAAVRLRSLSVRQLADRLDNRFTLLTGGRRSGPSRHATFQALIDWSHELCTEQERLLWARTSVFSGTFGLDAAEEVCSAGGLDRHAVLDVLDGLLDKSILLRQERDDVVRYRMLEPVRQYGEDRLQAAGDLVRMRRRHRDWYLELARQFAAEWFGADQIAWITRLKQEHANLRGALDFCSTEPGEAAAGLDLVHGVKEYWVLRGLNTEGRMWLGKLLDVAPNDSPGRASGSWMYAFLALVQSDLPAFDTALARAADAAEELGDERSRAYVHHVRAYAALIDDQADTAADLFHQAAEEFRRQRDFGGLLWARYNHGLAISLAGDLERGRQVLRDCVAECVERGEVFWRSWALWSRSAAEYLRGDMEQAEQAGLELLRLQRRVDDRAIIAFSLTVMAGCATHRGDPRRAARLLGAATTVWQWLGASPTNYAAFVEPMERDIGLVTGELGAEEAAKEFATGAELSAEQAVRHALGEAQDGAEATVEPPPDPLTKRETEIAELVTQGLTNRDIADRLVIARRTAETHVDHILGKLGFTSRAQIAAWFVESRRS</sequence>
<dbReference type="InterPro" id="IPR049945">
    <property type="entry name" value="AAA_22"/>
</dbReference>
<feature type="domain" description="HTH luxR-type" evidence="1">
    <location>
        <begin position="704"/>
        <end position="769"/>
    </location>
</feature>
<dbReference type="Gene3D" id="1.10.10.10">
    <property type="entry name" value="Winged helix-like DNA-binding domain superfamily/Winged helix DNA-binding domain"/>
    <property type="match status" value="1"/>
</dbReference>
<evidence type="ECO:0000313" key="2">
    <source>
        <dbReference type="EMBL" id="TQJ01381.1"/>
    </source>
</evidence>
<dbReference type="InterPro" id="IPR027417">
    <property type="entry name" value="P-loop_NTPase"/>
</dbReference>
<comment type="caution">
    <text evidence="2">The sequence shown here is derived from an EMBL/GenBank/DDBJ whole genome shotgun (WGS) entry which is preliminary data.</text>
</comment>
<accession>A0A542DE78</accession>
<dbReference type="GO" id="GO:0004674">
    <property type="term" value="F:protein serine/threonine kinase activity"/>
    <property type="evidence" value="ECO:0007669"/>
    <property type="project" value="UniProtKB-KW"/>
</dbReference>
<protein>
    <submittedName>
        <fullName evidence="2">Non-specific serine/threonine protein kinase</fullName>
    </submittedName>
</protein>
<dbReference type="EMBL" id="VFML01000001">
    <property type="protein sequence ID" value="TQJ01381.1"/>
    <property type="molecule type" value="Genomic_DNA"/>
</dbReference>
<dbReference type="PANTHER" id="PTHR47691:SF3">
    <property type="entry name" value="HTH-TYPE TRANSCRIPTIONAL REGULATOR RV0890C-RELATED"/>
    <property type="match status" value="1"/>
</dbReference>
<dbReference type="InterPro" id="IPR000792">
    <property type="entry name" value="Tscrpt_reg_LuxR_C"/>
</dbReference>
<dbReference type="PRINTS" id="PR00364">
    <property type="entry name" value="DISEASERSIST"/>
</dbReference>
<dbReference type="PANTHER" id="PTHR47691">
    <property type="entry name" value="REGULATOR-RELATED"/>
    <property type="match status" value="1"/>
</dbReference>
<dbReference type="InterPro" id="IPR058852">
    <property type="entry name" value="HTH_77"/>
</dbReference>
<dbReference type="SUPFAM" id="SSF46894">
    <property type="entry name" value="C-terminal effector domain of the bipartite response regulators"/>
    <property type="match status" value="1"/>
</dbReference>
<dbReference type="CDD" id="cd06170">
    <property type="entry name" value="LuxR_C_like"/>
    <property type="match status" value="1"/>
</dbReference>
<dbReference type="InterPro" id="IPR011990">
    <property type="entry name" value="TPR-like_helical_dom_sf"/>
</dbReference>
<keyword evidence="2" id="KW-0418">Kinase</keyword>
<dbReference type="PROSITE" id="PS50043">
    <property type="entry name" value="HTH_LUXR_2"/>
    <property type="match status" value="1"/>
</dbReference>
<keyword evidence="2" id="KW-0723">Serine/threonine-protein kinase</keyword>
<dbReference type="Gene3D" id="1.25.40.10">
    <property type="entry name" value="Tetratricopeptide repeat domain"/>
    <property type="match status" value="1"/>
</dbReference>
<dbReference type="AlphaFoldDB" id="A0A542DE78"/>
<dbReference type="Pfam" id="PF00196">
    <property type="entry name" value="GerE"/>
    <property type="match status" value="1"/>
</dbReference>
<reference evidence="2 3" key="1">
    <citation type="submission" date="2019-06" db="EMBL/GenBank/DDBJ databases">
        <title>Sequencing the genomes of 1000 actinobacteria strains.</title>
        <authorList>
            <person name="Klenk H.-P."/>
        </authorList>
    </citation>
    <scope>NUCLEOTIDE SEQUENCE [LARGE SCALE GENOMIC DNA]</scope>
    <source>
        <strain evidence="2 3">DSM 45679</strain>
    </source>
</reference>
<dbReference type="Gene3D" id="3.40.50.300">
    <property type="entry name" value="P-loop containing nucleotide triphosphate hydrolases"/>
    <property type="match status" value="1"/>
</dbReference>
<dbReference type="SMART" id="SM00421">
    <property type="entry name" value="HTH_LUXR"/>
    <property type="match status" value="1"/>
</dbReference>
<dbReference type="InterPro" id="IPR036388">
    <property type="entry name" value="WH-like_DNA-bd_sf"/>
</dbReference>
<keyword evidence="3" id="KW-1185">Reference proteome</keyword>
<name>A0A542DE78_AMYCI</name>
<dbReference type="GO" id="GO:0003677">
    <property type="term" value="F:DNA binding"/>
    <property type="evidence" value="ECO:0007669"/>
    <property type="project" value="InterPro"/>
</dbReference>
<dbReference type="SUPFAM" id="SSF52540">
    <property type="entry name" value="P-loop containing nucleoside triphosphate hydrolases"/>
    <property type="match status" value="1"/>
</dbReference>